<keyword evidence="5" id="KW-0687">Ribonucleoprotein</keyword>
<sequence length="148" mass="16775">MSKVLIRKMTKEDIDQVLHVERSSFAVPWDKDIYIKELTENRYAYYSVVEADGHVVGFCGLWVVIDEAQITNIAILPALRGKKYGSALFQYVLNQAVALGAARLSLEVRQSNLVAQKLYSKYGLVPGGIRKNYYTDNNEDALVMWVNL</sequence>
<comment type="similarity">
    <text evidence="3">Belongs to the acetyltransferase family. RimI subfamily.</text>
</comment>
<comment type="caution">
    <text evidence="5">The sequence shown here is derived from an EMBL/GenBank/DDBJ whole genome shotgun (WGS) entry which is preliminary data.</text>
</comment>
<comment type="function">
    <text evidence="3">Acetylates the N-terminal alanine of ribosomal protein bS18.</text>
</comment>
<dbReference type="InterPro" id="IPR051556">
    <property type="entry name" value="N-term/lysine_N-AcTrnsfr"/>
</dbReference>
<evidence type="ECO:0000256" key="3">
    <source>
        <dbReference type="RuleBase" id="RU363094"/>
    </source>
</evidence>
<dbReference type="CDD" id="cd04301">
    <property type="entry name" value="NAT_SF"/>
    <property type="match status" value="1"/>
</dbReference>
<dbReference type="GO" id="GO:0008999">
    <property type="term" value="F:protein-N-terminal-alanine acetyltransferase activity"/>
    <property type="evidence" value="ECO:0007669"/>
    <property type="project" value="UniProtKB-EC"/>
</dbReference>
<evidence type="ECO:0000313" key="5">
    <source>
        <dbReference type="EMBL" id="MDC3421549.1"/>
    </source>
</evidence>
<keyword evidence="5" id="KW-0689">Ribosomal protein</keyword>
<dbReference type="SUPFAM" id="SSF55729">
    <property type="entry name" value="Acyl-CoA N-acyltransferases (Nat)"/>
    <property type="match status" value="1"/>
</dbReference>
<feature type="domain" description="N-acetyltransferase" evidence="4">
    <location>
        <begin position="4"/>
        <end position="148"/>
    </location>
</feature>
<dbReference type="PANTHER" id="PTHR42919">
    <property type="entry name" value="N-ALPHA-ACETYLTRANSFERASE"/>
    <property type="match status" value="1"/>
</dbReference>
<dbReference type="Proteomes" id="UP001145072">
    <property type="component" value="Unassembled WGS sequence"/>
</dbReference>
<dbReference type="RefSeq" id="WP_259870107.1">
    <property type="nucleotide sequence ID" value="NZ_JAMQJZ010000011.1"/>
</dbReference>
<gene>
    <name evidence="5" type="primary">rimI</name>
    <name evidence="5" type="ORF">NC661_14325</name>
</gene>
<protein>
    <recommendedName>
        <fullName evidence="3">[Ribosomal protein bS18]-alanine N-acetyltransferase</fullName>
        <ecNumber evidence="3">2.3.1.266</ecNumber>
    </recommendedName>
</protein>
<dbReference type="NCBIfam" id="TIGR01575">
    <property type="entry name" value="rimI"/>
    <property type="match status" value="1"/>
</dbReference>
<dbReference type="PANTHER" id="PTHR42919:SF8">
    <property type="entry name" value="N-ALPHA-ACETYLTRANSFERASE 50"/>
    <property type="match status" value="1"/>
</dbReference>
<keyword evidence="3" id="KW-0963">Cytoplasm</keyword>
<dbReference type="InterPro" id="IPR006464">
    <property type="entry name" value="AcTrfase_RimI/Ard1"/>
</dbReference>
<dbReference type="GO" id="GO:0005840">
    <property type="term" value="C:ribosome"/>
    <property type="evidence" value="ECO:0007669"/>
    <property type="project" value="UniProtKB-KW"/>
</dbReference>
<proteinExistence type="inferred from homology"/>
<dbReference type="EMBL" id="JAMQJZ010000011">
    <property type="protein sequence ID" value="MDC3421549.1"/>
    <property type="molecule type" value="Genomic_DNA"/>
</dbReference>
<evidence type="ECO:0000256" key="1">
    <source>
        <dbReference type="ARBA" id="ARBA00022679"/>
    </source>
</evidence>
<dbReference type="Pfam" id="PF00583">
    <property type="entry name" value="Acetyltransf_1"/>
    <property type="match status" value="1"/>
</dbReference>
<dbReference type="GO" id="GO:0005737">
    <property type="term" value="C:cytoplasm"/>
    <property type="evidence" value="ECO:0007669"/>
    <property type="project" value="UniProtKB-SubCell"/>
</dbReference>
<dbReference type="AlphaFoldDB" id="A0A9X3WQK5"/>
<accession>A0A9X3WQK5</accession>
<evidence type="ECO:0000259" key="4">
    <source>
        <dbReference type="PROSITE" id="PS51186"/>
    </source>
</evidence>
<comment type="subcellular location">
    <subcellularLocation>
        <location evidence="3">Cytoplasm</location>
    </subcellularLocation>
</comment>
<dbReference type="InterPro" id="IPR000182">
    <property type="entry name" value="GNAT_dom"/>
</dbReference>
<organism evidence="5 6">
    <name type="scientific">Aquibacillus koreensis</name>
    <dbReference type="NCBI Taxonomy" id="279446"/>
    <lineage>
        <taxon>Bacteria</taxon>
        <taxon>Bacillati</taxon>
        <taxon>Bacillota</taxon>
        <taxon>Bacilli</taxon>
        <taxon>Bacillales</taxon>
        <taxon>Bacillaceae</taxon>
        <taxon>Aquibacillus</taxon>
    </lineage>
</organism>
<keyword evidence="1 5" id="KW-0808">Transferase</keyword>
<keyword evidence="6" id="KW-1185">Reference proteome</keyword>
<keyword evidence="2 5" id="KW-0012">Acyltransferase</keyword>
<name>A0A9X3WQK5_9BACI</name>
<reference evidence="5" key="1">
    <citation type="submission" date="2022-06" db="EMBL/GenBank/DDBJ databases">
        <title>Aquibacillus sp. a new bacterium isolated from soil saline samples.</title>
        <authorList>
            <person name="Galisteo C."/>
            <person name="De La Haba R."/>
            <person name="Sanchez-Porro C."/>
            <person name="Ventosa A."/>
        </authorList>
    </citation>
    <scope>NUCLEOTIDE SEQUENCE</scope>
    <source>
        <strain evidence="5">JCM 12387</strain>
    </source>
</reference>
<evidence type="ECO:0000256" key="2">
    <source>
        <dbReference type="ARBA" id="ARBA00023315"/>
    </source>
</evidence>
<evidence type="ECO:0000313" key="6">
    <source>
        <dbReference type="Proteomes" id="UP001145072"/>
    </source>
</evidence>
<dbReference type="PROSITE" id="PS51186">
    <property type="entry name" value="GNAT"/>
    <property type="match status" value="1"/>
</dbReference>
<comment type="catalytic activity">
    <reaction evidence="3">
        <text>N-terminal L-alanyl-[ribosomal protein bS18] + acetyl-CoA = N-terminal N(alpha)-acetyl-L-alanyl-[ribosomal protein bS18] + CoA + H(+)</text>
        <dbReference type="Rhea" id="RHEA:43756"/>
        <dbReference type="Rhea" id="RHEA-COMP:10676"/>
        <dbReference type="Rhea" id="RHEA-COMP:10677"/>
        <dbReference type="ChEBI" id="CHEBI:15378"/>
        <dbReference type="ChEBI" id="CHEBI:57287"/>
        <dbReference type="ChEBI" id="CHEBI:57288"/>
        <dbReference type="ChEBI" id="CHEBI:64718"/>
        <dbReference type="ChEBI" id="CHEBI:83683"/>
        <dbReference type="EC" id="2.3.1.266"/>
    </reaction>
</comment>
<dbReference type="InterPro" id="IPR016181">
    <property type="entry name" value="Acyl_CoA_acyltransferase"/>
</dbReference>
<dbReference type="EC" id="2.3.1.266" evidence="3"/>
<dbReference type="Gene3D" id="3.40.630.30">
    <property type="match status" value="1"/>
</dbReference>